<feature type="region of interest" description="Disordered" evidence="1">
    <location>
        <begin position="1"/>
        <end position="21"/>
    </location>
</feature>
<name>A0A9D4H6P6_DREPO</name>
<feature type="compositionally biased region" description="Acidic residues" evidence="1">
    <location>
        <begin position="1"/>
        <end position="14"/>
    </location>
</feature>
<evidence type="ECO:0000256" key="1">
    <source>
        <dbReference type="SAM" id="MobiDB-lite"/>
    </source>
</evidence>
<organism evidence="2 3">
    <name type="scientific">Dreissena polymorpha</name>
    <name type="common">Zebra mussel</name>
    <name type="synonym">Mytilus polymorpha</name>
    <dbReference type="NCBI Taxonomy" id="45954"/>
    <lineage>
        <taxon>Eukaryota</taxon>
        <taxon>Metazoa</taxon>
        <taxon>Spiralia</taxon>
        <taxon>Lophotrochozoa</taxon>
        <taxon>Mollusca</taxon>
        <taxon>Bivalvia</taxon>
        <taxon>Autobranchia</taxon>
        <taxon>Heteroconchia</taxon>
        <taxon>Euheterodonta</taxon>
        <taxon>Imparidentia</taxon>
        <taxon>Neoheterodontei</taxon>
        <taxon>Myida</taxon>
        <taxon>Dreissenoidea</taxon>
        <taxon>Dreissenidae</taxon>
        <taxon>Dreissena</taxon>
    </lineage>
</organism>
<evidence type="ECO:0000313" key="2">
    <source>
        <dbReference type="EMBL" id="KAH3829495.1"/>
    </source>
</evidence>
<comment type="caution">
    <text evidence="2">The sequence shown here is derived from an EMBL/GenBank/DDBJ whole genome shotgun (WGS) entry which is preliminary data.</text>
</comment>
<dbReference type="EMBL" id="JAIWYP010000005">
    <property type="protein sequence ID" value="KAH3829495.1"/>
    <property type="molecule type" value="Genomic_DNA"/>
</dbReference>
<keyword evidence="3" id="KW-1185">Reference proteome</keyword>
<accession>A0A9D4H6P6</accession>
<dbReference type="Proteomes" id="UP000828390">
    <property type="component" value="Unassembled WGS sequence"/>
</dbReference>
<reference evidence="2" key="1">
    <citation type="journal article" date="2019" name="bioRxiv">
        <title>The Genome of the Zebra Mussel, Dreissena polymorpha: A Resource for Invasive Species Research.</title>
        <authorList>
            <person name="McCartney M.A."/>
            <person name="Auch B."/>
            <person name="Kono T."/>
            <person name="Mallez S."/>
            <person name="Zhang Y."/>
            <person name="Obille A."/>
            <person name="Becker A."/>
            <person name="Abrahante J.E."/>
            <person name="Garbe J."/>
            <person name="Badalamenti J.P."/>
            <person name="Herman A."/>
            <person name="Mangelson H."/>
            <person name="Liachko I."/>
            <person name="Sullivan S."/>
            <person name="Sone E.D."/>
            <person name="Koren S."/>
            <person name="Silverstein K.A.T."/>
            <person name="Beckman K.B."/>
            <person name="Gohl D.M."/>
        </authorList>
    </citation>
    <scope>NUCLEOTIDE SEQUENCE</scope>
    <source>
        <strain evidence="2">Duluth1</strain>
        <tissue evidence="2">Whole animal</tissue>
    </source>
</reference>
<protein>
    <submittedName>
        <fullName evidence="2">Uncharacterized protein</fullName>
    </submittedName>
</protein>
<evidence type="ECO:0000313" key="3">
    <source>
        <dbReference type="Proteomes" id="UP000828390"/>
    </source>
</evidence>
<sequence length="88" mass="10070">METDQQPEPPEEAETMPNREQIQLGDLSRSVTIEITIKNDLHDGRLIELNNKMVQQLKRMAVDKLEGGFGIVYICKYKIILRMGAVVK</sequence>
<dbReference type="AlphaFoldDB" id="A0A9D4H6P6"/>
<gene>
    <name evidence="2" type="ORF">DPMN_131491</name>
</gene>
<reference evidence="2" key="2">
    <citation type="submission" date="2020-11" db="EMBL/GenBank/DDBJ databases">
        <authorList>
            <person name="McCartney M.A."/>
            <person name="Auch B."/>
            <person name="Kono T."/>
            <person name="Mallez S."/>
            <person name="Becker A."/>
            <person name="Gohl D.M."/>
            <person name="Silverstein K.A.T."/>
            <person name="Koren S."/>
            <person name="Bechman K.B."/>
            <person name="Herman A."/>
            <person name="Abrahante J.E."/>
            <person name="Garbe J."/>
        </authorList>
    </citation>
    <scope>NUCLEOTIDE SEQUENCE</scope>
    <source>
        <strain evidence="2">Duluth1</strain>
        <tissue evidence="2">Whole animal</tissue>
    </source>
</reference>
<proteinExistence type="predicted"/>